<keyword evidence="3" id="KW-1185">Reference proteome</keyword>
<evidence type="ECO:0000256" key="1">
    <source>
        <dbReference type="SAM" id="MobiDB-lite"/>
    </source>
</evidence>
<protein>
    <submittedName>
        <fullName evidence="2">Uncharacterized protein</fullName>
    </submittedName>
</protein>
<feature type="compositionally biased region" description="Basic and acidic residues" evidence="1">
    <location>
        <begin position="751"/>
        <end position="762"/>
    </location>
</feature>
<feature type="compositionally biased region" description="Low complexity" evidence="1">
    <location>
        <begin position="782"/>
        <end position="791"/>
    </location>
</feature>
<name>W7AQP1_9APIC</name>
<accession>W7AQP1</accession>
<feature type="compositionally biased region" description="Gly residues" evidence="1">
    <location>
        <begin position="961"/>
        <end position="988"/>
    </location>
</feature>
<evidence type="ECO:0000313" key="2">
    <source>
        <dbReference type="EMBL" id="EUD67746.1"/>
    </source>
</evidence>
<feature type="region of interest" description="Disordered" evidence="1">
    <location>
        <begin position="1211"/>
        <end position="1230"/>
    </location>
</feature>
<dbReference type="EMBL" id="KI965465">
    <property type="protein sequence ID" value="EUD67746.1"/>
    <property type="molecule type" value="Genomic_DNA"/>
</dbReference>
<feature type="region of interest" description="Disordered" evidence="1">
    <location>
        <begin position="342"/>
        <end position="400"/>
    </location>
</feature>
<feature type="compositionally biased region" description="Basic and acidic residues" evidence="1">
    <location>
        <begin position="682"/>
        <end position="694"/>
    </location>
</feature>
<feature type="compositionally biased region" description="Basic and acidic residues" evidence="1">
    <location>
        <begin position="655"/>
        <end position="666"/>
    </location>
</feature>
<feature type="region of interest" description="Disordered" evidence="1">
    <location>
        <begin position="1059"/>
        <end position="1081"/>
    </location>
</feature>
<feature type="compositionally biased region" description="Low complexity" evidence="1">
    <location>
        <begin position="739"/>
        <end position="749"/>
    </location>
</feature>
<feature type="compositionally biased region" description="Low complexity" evidence="1">
    <location>
        <begin position="950"/>
        <end position="960"/>
    </location>
</feature>
<dbReference type="VEuPathDB" id="PlasmoDB:C922_01935"/>
<dbReference type="Proteomes" id="UP000030640">
    <property type="component" value="Unassembled WGS sequence"/>
</dbReference>
<dbReference type="OrthoDB" id="372210at2759"/>
<feature type="compositionally biased region" description="Polar residues" evidence="1">
    <location>
        <begin position="937"/>
        <end position="949"/>
    </location>
</feature>
<feature type="compositionally biased region" description="Basic residues" evidence="1">
    <location>
        <begin position="197"/>
        <end position="213"/>
    </location>
</feature>
<feature type="region of interest" description="Disordered" evidence="1">
    <location>
        <begin position="1568"/>
        <end position="1596"/>
    </location>
</feature>
<dbReference type="RefSeq" id="XP_008815756.1">
    <property type="nucleotide sequence ID" value="XM_008817534.1"/>
</dbReference>
<feature type="compositionally biased region" description="Low complexity" evidence="1">
    <location>
        <begin position="989"/>
        <end position="1007"/>
    </location>
</feature>
<gene>
    <name evidence="2" type="ORF">C922_01935</name>
</gene>
<dbReference type="GeneID" id="20037209"/>
<evidence type="ECO:0000313" key="3">
    <source>
        <dbReference type="Proteomes" id="UP000030640"/>
    </source>
</evidence>
<sequence>MTPQESVCFDVEYHGDLCHVQIGDVEPRKDVGRVGRNDASILIAPPQMKCIYLCKCNDSRGDHDRDNFGEGKNHISILRIGKEVKKDLMRNNYAMRSAEFGKVDNRRCKKVISEKGFQSIDEDSRERVRFCEVCHHACTIAEYSAPGRSKDSEEYLQGERRTQKGMKVPIHECNSLIHQHRKGSSSNCPGGNAILKYPKKGKMKKKKKKKRKEKSNGNITIRVAETSKMASLLYKRNLHRRNDKNLSNDNVVIPSSGEEKNENVIELSKGKPVNGLEGEIRISSYGKENALKKKSMLSCKKGRKVFRSHLKLHRLKCRSMKIIEKLKDAMIKENIAYNKRRMTRNGGHDGGSSLSIRGEEVGPVDKGDTDEGALDNDKGKPDNHKGYLNNDKGHLDNYPSHANRDRVGRGLFAKRTKKGTFLDEADCLVYKFRRTLRRYVKKDLDKKIMILENLLQAKRNIANEKMVHTFIVPSMSDRAHRNISNYCSYVDKYVRKFFDSYFVTLVNQFFNNYFFHHKRKCVKNYAGSFGARGGNLDGETASHHEPFCHSRYSTKNDNVACNKVICSSCLDISKANSAPSSGKEDTSREVKNMAQGRNSFPIFSLPNVNRNPIEGHGSAGRDPSSSYLNKCCNGESSVVEPPKGSNPSGSVLNRLHVEPFQKDRNFRVSANSKRRNSPCGEVKPRAADYPRERGSMGGERTQGRVCGCNDTSADSGGSGSGNGTGNSGGNGSGNGSGCSNGNSSGNSRGSRSKENGGSKENDGNSEDNNEDHNEDNNDDSGNDSSNESSNDSGKDNAKEKDTKGNNRGRDEHPDEPKEKSGLSTHNNEHENYYKLIREIESLENNENAKESTSVNKKDSIDTVPGGDEQKERSAGDDNCQIKLDTGTMEKEEDASMKLERSGEDNQLLNINQMIIHTSSYVSQPLKLPLLPEMSHPNSYSSLSPRNNTCGSSSSSSSSGSSGNGGIGSGGSGNGGSGSGGSGSGGSGKSSGSCNNQGGGKNNTNQLNDPDFEEACDIRLMNTPENMKFSQSPPTSSLHASSLHLTDVNELVLSPNQQIYSNSPLKSPNSTPLTPASPIFDSNYNEENMEKVNSNYLVSSPYRNDIFSEFDMLGSFFESLDELENKSDYTESSSNENSKFSHDFSLDMCDSKKGKKENIRKDEVIYNFKRDNYKRVFHGWCNKGKHELNYDNKKFNSIMEWINYIEELMSHEGQNDNKGDEEEQPQSHQDQHMGGVLGAEIGEQMGGQLREPLQEEQCDLHEMEHELEHEPQQEDIIKIGMNPNFFNNEENVYQVGNSAFRSDEYMPMGEENEGGIGEVNYGGSGEVDYSVNSGVDYLVSRGVDYMVSSMADYAVSGGGADCANGQGEYYKDSGDSGALKEENKCDNLLASQNVNVMMSTPEQCNNSFLADNLNAYQPNQSGSGEGGMSSPHNHCDLLSSSLIKPSYDANPCISNFGGEQNLLSEYNNAEDNITYCNNDTRQEAPGDYFLPSTLNGAQIESGSFGVGSSGFVWNNGASGAEGNAAGNIAGDVANVGDAADNRAGNHHAHVHHPLGTESTLLGLDDAQNVGTKNEKDTTDNSTPSSNCAHVPDPWLAQ</sequence>
<feature type="compositionally biased region" description="Polar residues" evidence="1">
    <location>
        <begin position="842"/>
        <end position="854"/>
    </location>
</feature>
<feature type="compositionally biased region" description="Basic and acidic residues" evidence="1">
    <location>
        <begin position="357"/>
        <end position="395"/>
    </location>
</feature>
<feature type="compositionally biased region" description="Gly residues" evidence="1">
    <location>
        <begin position="716"/>
        <end position="738"/>
    </location>
</feature>
<organism evidence="2 3">
    <name type="scientific">Plasmodium inui San Antonio 1</name>
    <dbReference type="NCBI Taxonomy" id="1237626"/>
    <lineage>
        <taxon>Eukaryota</taxon>
        <taxon>Sar</taxon>
        <taxon>Alveolata</taxon>
        <taxon>Apicomplexa</taxon>
        <taxon>Aconoidasida</taxon>
        <taxon>Haemosporida</taxon>
        <taxon>Plasmodiidae</taxon>
        <taxon>Plasmodium</taxon>
        <taxon>Plasmodium (Plasmodium)</taxon>
    </lineage>
</organism>
<feature type="compositionally biased region" description="Basic and acidic residues" evidence="1">
    <location>
        <begin position="792"/>
        <end position="840"/>
    </location>
</feature>
<reference evidence="2 3" key="1">
    <citation type="submission" date="2013-02" db="EMBL/GenBank/DDBJ databases">
        <title>The Genome Sequence of Plasmodium inui San Antonio 1.</title>
        <authorList>
            <consortium name="The Broad Institute Genome Sequencing Platform"/>
            <consortium name="The Broad Institute Genome Sequencing Center for Infectious Disease"/>
            <person name="Neafsey D."/>
            <person name="Cheeseman I."/>
            <person name="Volkman S."/>
            <person name="Adams J."/>
            <person name="Walker B."/>
            <person name="Young S.K."/>
            <person name="Zeng Q."/>
            <person name="Gargeya S."/>
            <person name="Fitzgerald M."/>
            <person name="Haas B."/>
            <person name="Abouelleil A."/>
            <person name="Alvarado L."/>
            <person name="Arachchi H.M."/>
            <person name="Berlin A.M."/>
            <person name="Chapman S.B."/>
            <person name="Dewar J."/>
            <person name="Goldberg J."/>
            <person name="Griggs A."/>
            <person name="Gujja S."/>
            <person name="Hansen M."/>
            <person name="Howarth C."/>
            <person name="Imamovic A."/>
            <person name="Larimer J."/>
            <person name="McCowan C."/>
            <person name="Murphy C."/>
            <person name="Neiman D."/>
            <person name="Pearson M."/>
            <person name="Priest M."/>
            <person name="Roberts A."/>
            <person name="Saif S."/>
            <person name="Shea T."/>
            <person name="Sisk P."/>
            <person name="Sykes S."/>
            <person name="Wortman J."/>
            <person name="Nusbaum C."/>
            <person name="Birren B."/>
        </authorList>
    </citation>
    <scope>NUCLEOTIDE SEQUENCE [LARGE SCALE GENOMIC DNA]</scope>
    <source>
        <strain evidence="2 3">San Antonio 1</strain>
    </source>
</reference>
<feature type="compositionally biased region" description="Basic and acidic residues" evidence="1">
    <location>
        <begin position="887"/>
        <end position="899"/>
    </location>
</feature>
<proteinExistence type="predicted"/>
<feature type="region of interest" description="Disordered" evidence="1">
    <location>
        <begin position="634"/>
        <end position="899"/>
    </location>
</feature>
<feature type="region of interest" description="Disordered" evidence="1">
    <location>
        <begin position="180"/>
        <end position="217"/>
    </location>
</feature>
<feature type="region of interest" description="Disordered" evidence="1">
    <location>
        <begin position="937"/>
        <end position="1009"/>
    </location>
</feature>